<dbReference type="Gene3D" id="2.160.20.120">
    <property type="match status" value="1"/>
</dbReference>
<dbReference type="Proteomes" id="UP000198393">
    <property type="component" value="Unassembled WGS sequence"/>
</dbReference>
<dbReference type="PANTHER" id="PTHR39200">
    <property type="entry name" value="HYPOTHETICAL EXPORTED PROTEIN"/>
    <property type="match status" value="1"/>
</dbReference>
<gene>
    <name evidence="2" type="ORF">SAMN05421640_1930</name>
</gene>
<protein>
    <submittedName>
        <fullName evidence="2">Putative auto-transporter adhesin, head GIN domain</fullName>
    </submittedName>
</protein>
<keyword evidence="3" id="KW-1185">Reference proteome</keyword>
<dbReference type="PANTHER" id="PTHR39200:SF1">
    <property type="entry name" value="AUTO-TRANSPORTER ADHESIN HEAD GIN DOMAIN-CONTAINING PROTEIN-RELATED"/>
    <property type="match status" value="1"/>
</dbReference>
<proteinExistence type="predicted"/>
<evidence type="ECO:0000259" key="1">
    <source>
        <dbReference type="Pfam" id="PF10988"/>
    </source>
</evidence>
<feature type="domain" description="Putative auto-transporter adhesin head GIN" evidence="1">
    <location>
        <begin position="44"/>
        <end position="228"/>
    </location>
</feature>
<sequence>MQPLTNQHVFKRKLKMKSLLTVVLAATLVLPSFGQKRSVDVGSFTELSLGIPAKLYIKQGSNDQIQIECDDDLFDEIEFEMKGDRLVIQKEGKWNWKDGWSRSDITIYVTMREIEGLGVSGSGYIESDGTLSTEDMRLSVSGSGDMELDVESEEMDLRISGSGSIRLNGKANEAEAKISGSGKIKAEDLEVKVFQASISGSGSCYITATEEIEAKISGSGSIYYNGDPKRVISDSSGSGKVRKM</sequence>
<accession>A0A239J106</accession>
<dbReference type="Pfam" id="PF10988">
    <property type="entry name" value="DUF2807"/>
    <property type="match status" value="1"/>
</dbReference>
<evidence type="ECO:0000313" key="3">
    <source>
        <dbReference type="Proteomes" id="UP000198393"/>
    </source>
</evidence>
<dbReference type="EMBL" id="FZPD01000003">
    <property type="protein sequence ID" value="SNS99445.1"/>
    <property type="molecule type" value="Genomic_DNA"/>
</dbReference>
<name>A0A239J106_EKHLU</name>
<evidence type="ECO:0000313" key="2">
    <source>
        <dbReference type="EMBL" id="SNS99445.1"/>
    </source>
</evidence>
<reference evidence="2 3" key="1">
    <citation type="submission" date="2017-06" db="EMBL/GenBank/DDBJ databases">
        <authorList>
            <person name="Kim H.J."/>
            <person name="Triplett B.A."/>
        </authorList>
    </citation>
    <scope>NUCLEOTIDE SEQUENCE [LARGE SCALE GENOMIC DNA]</scope>
    <source>
        <strain evidence="2 3">DSM 19307</strain>
    </source>
</reference>
<dbReference type="InterPro" id="IPR021255">
    <property type="entry name" value="DUF2807"/>
</dbReference>
<dbReference type="OrthoDB" id="942536at2"/>
<organism evidence="2 3">
    <name type="scientific">Ekhidna lutea</name>
    <dbReference type="NCBI Taxonomy" id="447679"/>
    <lineage>
        <taxon>Bacteria</taxon>
        <taxon>Pseudomonadati</taxon>
        <taxon>Bacteroidota</taxon>
        <taxon>Cytophagia</taxon>
        <taxon>Cytophagales</taxon>
        <taxon>Reichenbachiellaceae</taxon>
        <taxon>Ekhidna</taxon>
    </lineage>
</organism>
<dbReference type="AlphaFoldDB" id="A0A239J106"/>